<sequence>MDCSYLSLINVMKVFICVPVCISSVLLSAFGETVPPNGSTDPSHVEKPVRCYQGSCWYLGPYFQFVPECVDGNCQCYAPNYNKITCLPCVGSCFIRKYEDDFSSVHAKPLDSSPFGSGILYSCVGKGGHQGDVHVLGVNEVYGQRHTSPPTAEAMNVSISSSSSLTRPIILVLTNYEPVNWILDVQPHLNIRKVILIAQYPDLSSVTTVSGVSQSLVVEKWPRSTPRGFGSDIGGGKTAEMLAILTEEFGGITSFAGIYQTESWELNLPSVCHEIYPKVAEATTHSTPAMPGTAVQTEPTPSYEVEPISCLDNSCWHVGPPLQFNASCVKGHCECNAPYYNKISCLPSVGSCKIRSLEINSGDLYARPSLFPLQPYTVYSCIGEGSTSADVHVIGVHEGSTKTQPPTASRIYVSISSTTGVRSVVFVLTNHEPVEWRLTYPPHLNIAKVILISHYPELSSVTTEFGESHTWTVEKRPSDAPGGYGTDREGGNTVGMLVDLTEEFGGVTSFAGTYKANYWFFNLTAIGDDVTPTT</sequence>
<dbReference type="AlphaFoldDB" id="A0A9Q0YGJ7"/>
<evidence type="ECO:0000313" key="3">
    <source>
        <dbReference type="Proteomes" id="UP001152320"/>
    </source>
</evidence>
<dbReference type="OrthoDB" id="5986449at2759"/>
<dbReference type="Proteomes" id="UP001152320">
    <property type="component" value="Chromosome 23"/>
</dbReference>
<keyword evidence="3" id="KW-1185">Reference proteome</keyword>
<organism evidence="2 3">
    <name type="scientific">Holothuria leucospilota</name>
    <name type="common">Black long sea cucumber</name>
    <name type="synonym">Mertensiothuria leucospilota</name>
    <dbReference type="NCBI Taxonomy" id="206669"/>
    <lineage>
        <taxon>Eukaryota</taxon>
        <taxon>Metazoa</taxon>
        <taxon>Echinodermata</taxon>
        <taxon>Eleutherozoa</taxon>
        <taxon>Echinozoa</taxon>
        <taxon>Holothuroidea</taxon>
        <taxon>Aspidochirotacea</taxon>
        <taxon>Aspidochirotida</taxon>
        <taxon>Holothuriidae</taxon>
        <taxon>Holothuria</taxon>
    </lineage>
</organism>
<gene>
    <name evidence="2" type="ORF">HOLleu_41894</name>
</gene>
<protein>
    <submittedName>
        <fullName evidence="2">Uncharacterized protein</fullName>
    </submittedName>
</protein>
<name>A0A9Q0YGJ7_HOLLE</name>
<evidence type="ECO:0000256" key="1">
    <source>
        <dbReference type="SAM" id="SignalP"/>
    </source>
</evidence>
<reference evidence="2" key="1">
    <citation type="submission" date="2021-10" db="EMBL/GenBank/DDBJ databases">
        <title>Tropical sea cucumber genome reveals ecological adaptation and Cuvierian tubules defense mechanism.</title>
        <authorList>
            <person name="Chen T."/>
        </authorList>
    </citation>
    <scope>NUCLEOTIDE SEQUENCE</scope>
    <source>
        <strain evidence="2">Nanhai2018</strain>
        <tissue evidence="2">Muscle</tissue>
    </source>
</reference>
<proteinExistence type="predicted"/>
<accession>A0A9Q0YGJ7</accession>
<feature type="signal peptide" evidence="1">
    <location>
        <begin position="1"/>
        <end position="31"/>
    </location>
</feature>
<comment type="caution">
    <text evidence="2">The sequence shown here is derived from an EMBL/GenBank/DDBJ whole genome shotgun (WGS) entry which is preliminary data.</text>
</comment>
<keyword evidence="1" id="KW-0732">Signal</keyword>
<evidence type="ECO:0000313" key="2">
    <source>
        <dbReference type="EMBL" id="KAJ8020054.1"/>
    </source>
</evidence>
<dbReference type="EMBL" id="JAIZAY010000023">
    <property type="protein sequence ID" value="KAJ8020054.1"/>
    <property type="molecule type" value="Genomic_DNA"/>
</dbReference>
<feature type="chain" id="PRO_5040132581" evidence="1">
    <location>
        <begin position="32"/>
        <end position="534"/>
    </location>
</feature>